<dbReference type="Gene3D" id="3.90.70.10">
    <property type="entry name" value="Cysteine proteinases"/>
    <property type="match status" value="1"/>
</dbReference>
<evidence type="ECO:0000313" key="4">
    <source>
        <dbReference type="RefSeq" id="XP_025832146.1"/>
    </source>
</evidence>
<dbReference type="PROSITE" id="PS00639">
    <property type="entry name" value="THIOL_PROTEASE_HIS"/>
    <property type="match status" value="1"/>
</dbReference>
<dbReference type="InterPro" id="IPR013128">
    <property type="entry name" value="Peptidase_C1A"/>
</dbReference>
<dbReference type="SMART" id="SM00645">
    <property type="entry name" value="Pept_C1"/>
    <property type="match status" value="1"/>
</dbReference>
<evidence type="ECO:0000313" key="3">
    <source>
        <dbReference type="Proteomes" id="UP000192223"/>
    </source>
</evidence>
<gene>
    <name evidence="4" type="primary">LOC112904970</name>
</gene>
<reference evidence="4" key="1">
    <citation type="submission" date="2025-08" db="UniProtKB">
        <authorList>
            <consortium name="RefSeq"/>
        </authorList>
    </citation>
    <scope>IDENTIFICATION</scope>
    <source>
        <tissue evidence="4">Entire body</tissue>
    </source>
</reference>
<keyword evidence="3" id="KW-1185">Reference proteome</keyword>
<dbReference type="GO" id="GO:0008234">
    <property type="term" value="F:cysteine-type peptidase activity"/>
    <property type="evidence" value="ECO:0007669"/>
    <property type="project" value="InterPro"/>
</dbReference>
<evidence type="ECO:0000259" key="2">
    <source>
        <dbReference type="SMART" id="SM00645"/>
    </source>
</evidence>
<dbReference type="KEGG" id="apln:112904970"/>
<sequence>MVPLRKHYDPNSLPRNFDAEREWPGKISDIRDQGWCASSWAISTAAVASDRFAIVSKGDEAVSLSPQYLISCNNRGQRSCEGGHLDKAWLFFRKFGIVDENCFPYTGQEETCRFPRKYNLIQSGCVPPFGVNRKEKYKVAPAYRLRNETDIMNDIIKSGPVQATMKVYHDFFLYKSGIYRHTDLSSQDRTGYHSVKIIGWGDEYTENGVEKYWVRTDYFYRSLYWIQF</sequence>
<proteinExistence type="inferred from homology"/>
<dbReference type="Pfam" id="PF00112">
    <property type="entry name" value="Peptidase_C1"/>
    <property type="match status" value="1"/>
</dbReference>
<dbReference type="SUPFAM" id="SSF54001">
    <property type="entry name" value="Cysteine proteinases"/>
    <property type="match status" value="1"/>
</dbReference>
<dbReference type="GO" id="GO:0006508">
    <property type="term" value="P:proteolysis"/>
    <property type="evidence" value="ECO:0007669"/>
    <property type="project" value="InterPro"/>
</dbReference>
<evidence type="ECO:0000256" key="1">
    <source>
        <dbReference type="ARBA" id="ARBA00008455"/>
    </source>
</evidence>
<dbReference type="RefSeq" id="XP_025832146.1">
    <property type="nucleotide sequence ID" value="XM_025976361.1"/>
</dbReference>
<dbReference type="GeneID" id="112904970"/>
<dbReference type="InterPro" id="IPR000668">
    <property type="entry name" value="Peptidase_C1A_C"/>
</dbReference>
<dbReference type="InParanoid" id="A0A7F5R852"/>
<feature type="domain" description="Peptidase C1A papain C-terminal" evidence="2">
    <location>
        <begin position="13"/>
        <end position="222"/>
    </location>
</feature>
<dbReference type="InterPro" id="IPR025660">
    <property type="entry name" value="Pept_his_AS"/>
</dbReference>
<name>A0A7F5R852_AGRPL</name>
<dbReference type="InterPro" id="IPR038765">
    <property type="entry name" value="Papain-like_cys_pep_sf"/>
</dbReference>
<dbReference type="OrthoDB" id="3789175at2759"/>
<organism evidence="3 4">
    <name type="scientific">Agrilus planipennis</name>
    <name type="common">Emerald ash borer</name>
    <name type="synonym">Agrilus marcopoli</name>
    <dbReference type="NCBI Taxonomy" id="224129"/>
    <lineage>
        <taxon>Eukaryota</taxon>
        <taxon>Metazoa</taxon>
        <taxon>Ecdysozoa</taxon>
        <taxon>Arthropoda</taxon>
        <taxon>Hexapoda</taxon>
        <taxon>Insecta</taxon>
        <taxon>Pterygota</taxon>
        <taxon>Neoptera</taxon>
        <taxon>Endopterygota</taxon>
        <taxon>Coleoptera</taxon>
        <taxon>Polyphaga</taxon>
        <taxon>Elateriformia</taxon>
        <taxon>Buprestoidea</taxon>
        <taxon>Buprestidae</taxon>
        <taxon>Agrilinae</taxon>
        <taxon>Agrilus</taxon>
    </lineage>
</organism>
<accession>A0A7F5R852</accession>
<protein>
    <submittedName>
        <fullName evidence="4">Uncharacterized peptidase C1-like protein F26E4.3</fullName>
    </submittedName>
</protein>
<comment type="similarity">
    <text evidence="1">Belongs to the peptidase C1 family.</text>
</comment>
<dbReference type="PANTHER" id="PTHR12411">
    <property type="entry name" value="CYSTEINE PROTEASE FAMILY C1-RELATED"/>
    <property type="match status" value="1"/>
</dbReference>
<dbReference type="AlphaFoldDB" id="A0A7F5R852"/>
<dbReference type="Proteomes" id="UP000192223">
    <property type="component" value="Unplaced"/>
</dbReference>